<dbReference type="HOGENOM" id="CLU_089225_0_1_11"/>
<dbReference type="Pfam" id="PF09819">
    <property type="entry name" value="ABC_cobalt"/>
    <property type="match status" value="1"/>
</dbReference>
<keyword evidence="1" id="KW-0472">Membrane</keyword>
<feature type="transmembrane region" description="Helical" evidence="1">
    <location>
        <begin position="51"/>
        <end position="78"/>
    </location>
</feature>
<sequence>MVDHTQQPTPVRSRVRLRWTPADIAVAAVLGVAAGIIFWGFNFAYSSISPVLGGLLPGFASILHGVWYFSGTLAVLILRKPGSAIFVNLVGCAAEMVLGNSFSFGFIFLSAALQGLFAELPFAVTRYRVFNLPMAMLSGLCTGIEYGVYLMLFRYQGVAWFSPRGIIHMISEVVGGVLIAGVFSWFLYIAIAKTGVLDRFASGRAVRFADRQKAVQPLD</sequence>
<feature type="transmembrane region" description="Helical" evidence="1">
    <location>
        <begin position="24"/>
        <end position="45"/>
    </location>
</feature>
<dbReference type="AlphaFoldDB" id="A0A0A7I6Z4"/>
<dbReference type="PIRSF" id="PIRSF037394">
    <property type="entry name" value="ABC_thiamine-permease_YkoE_prd"/>
    <property type="match status" value="1"/>
</dbReference>
<dbReference type="RefSeq" id="WP_039171406.1">
    <property type="nucleotide sequence ID" value="NZ_CP007457.1"/>
</dbReference>
<evidence type="ECO:0000313" key="2">
    <source>
        <dbReference type="EMBL" id="AIZ15998.1"/>
    </source>
</evidence>
<dbReference type="Proteomes" id="UP000030636">
    <property type="component" value="Chromosome"/>
</dbReference>
<accession>A0A0A7I6Z4</accession>
<protein>
    <submittedName>
        <fullName evidence="2">ABC transporter permease</fullName>
    </submittedName>
</protein>
<dbReference type="InterPro" id="IPR017195">
    <property type="entry name" value="ABC_thiamin-permease_prd"/>
</dbReference>
<dbReference type="KEGG" id="bpsp:AH67_02875"/>
<dbReference type="STRING" id="1447715.AH67_02875"/>
<evidence type="ECO:0000256" key="1">
    <source>
        <dbReference type="SAM" id="Phobius"/>
    </source>
</evidence>
<gene>
    <name evidence="2" type="ORF">AH67_02875</name>
</gene>
<proteinExistence type="predicted"/>
<keyword evidence="1" id="KW-0812">Transmembrane</keyword>
<dbReference type="EMBL" id="CP007457">
    <property type="protein sequence ID" value="AIZ15998.1"/>
    <property type="molecule type" value="Genomic_DNA"/>
</dbReference>
<feature type="transmembrane region" description="Helical" evidence="1">
    <location>
        <begin position="129"/>
        <end position="152"/>
    </location>
</feature>
<feature type="transmembrane region" description="Helical" evidence="1">
    <location>
        <begin position="85"/>
        <end position="109"/>
    </location>
</feature>
<keyword evidence="1" id="KW-1133">Transmembrane helix</keyword>
<evidence type="ECO:0000313" key="3">
    <source>
        <dbReference type="Proteomes" id="UP000030636"/>
    </source>
</evidence>
<organism evidence="2 3">
    <name type="scientific">Bifidobacterium pseudolongum PV8-2</name>
    <dbReference type="NCBI Taxonomy" id="1447715"/>
    <lineage>
        <taxon>Bacteria</taxon>
        <taxon>Bacillati</taxon>
        <taxon>Actinomycetota</taxon>
        <taxon>Actinomycetes</taxon>
        <taxon>Bifidobacteriales</taxon>
        <taxon>Bifidobacteriaceae</taxon>
        <taxon>Bifidobacterium</taxon>
    </lineage>
</organism>
<name>A0A0A7I6Z4_9BIFI</name>
<feature type="transmembrane region" description="Helical" evidence="1">
    <location>
        <begin position="173"/>
        <end position="191"/>
    </location>
</feature>
<reference evidence="2 3" key="1">
    <citation type="journal article" date="2015" name="Genome Announc.">
        <title>Bifidobacterium pseudolongum Strain PV8-2, Isolated from a Stool Sample of an Anemic Kenyan Infant.</title>
        <authorList>
            <person name="Vazquez-Gutierrez P."/>
            <person name="Lacroix C."/>
            <person name="Chassard C."/>
            <person name="Klumpp J."/>
            <person name="Stevens M.J."/>
            <person name="Jans C."/>
        </authorList>
    </citation>
    <scope>NUCLEOTIDE SEQUENCE [LARGE SCALE GENOMIC DNA]</scope>
    <source>
        <strain evidence="2 3">PV8-2</strain>
    </source>
</reference>
<keyword evidence="3" id="KW-1185">Reference proteome</keyword>
<dbReference type="OrthoDB" id="8017424at2"/>